<sequence>MAFNLFFYFLLLTRSSKIDWSQNTLHKLGLCGDTMTGSRKKVCYPQPDAKGFHWLIDNQDPRDRHLIDA</sequence>
<dbReference type="EMBL" id="JAJAGQ010000001">
    <property type="protein sequence ID" value="KAJ8572565.1"/>
    <property type="molecule type" value="Genomic_DNA"/>
</dbReference>
<gene>
    <name evidence="2" type="ORF">K7X08_009076</name>
</gene>
<comment type="caution">
    <text evidence="2">The sequence shown here is derived from an EMBL/GenBank/DDBJ whole genome shotgun (WGS) entry which is preliminary data.</text>
</comment>
<proteinExistence type="predicted"/>
<evidence type="ECO:0008006" key="4">
    <source>
        <dbReference type="Google" id="ProtNLM"/>
    </source>
</evidence>
<keyword evidence="3" id="KW-1185">Reference proteome</keyword>
<protein>
    <recommendedName>
        <fullName evidence="4">Secreted protein</fullName>
    </recommendedName>
</protein>
<evidence type="ECO:0000313" key="3">
    <source>
        <dbReference type="Proteomes" id="UP001152561"/>
    </source>
</evidence>
<dbReference type="AlphaFoldDB" id="A0A9Q1MZ44"/>
<evidence type="ECO:0000256" key="1">
    <source>
        <dbReference type="SAM" id="SignalP"/>
    </source>
</evidence>
<name>A0A9Q1MZ44_9SOLA</name>
<dbReference type="Proteomes" id="UP001152561">
    <property type="component" value="Unassembled WGS sequence"/>
</dbReference>
<evidence type="ECO:0000313" key="2">
    <source>
        <dbReference type="EMBL" id="KAJ8572565.1"/>
    </source>
</evidence>
<organism evidence="2 3">
    <name type="scientific">Anisodus acutangulus</name>
    <dbReference type="NCBI Taxonomy" id="402998"/>
    <lineage>
        <taxon>Eukaryota</taxon>
        <taxon>Viridiplantae</taxon>
        <taxon>Streptophyta</taxon>
        <taxon>Embryophyta</taxon>
        <taxon>Tracheophyta</taxon>
        <taxon>Spermatophyta</taxon>
        <taxon>Magnoliopsida</taxon>
        <taxon>eudicotyledons</taxon>
        <taxon>Gunneridae</taxon>
        <taxon>Pentapetalae</taxon>
        <taxon>asterids</taxon>
        <taxon>lamiids</taxon>
        <taxon>Solanales</taxon>
        <taxon>Solanaceae</taxon>
        <taxon>Solanoideae</taxon>
        <taxon>Hyoscyameae</taxon>
        <taxon>Anisodus</taxon>
    </lineage>
</organism>
<feature type="signal peptide" evidence="1">
    <location>
        <begin position="1"/>
        <end position="15"/>
    </location>
</feature>
<keyword evidence="1" id="KW-0732">Signal</keyword>
<reference evidence="3" key="1">
    <citation type="journal article" date="2023" name="Proc. Natl. Acad. Sci. U.S.A.">
        <title>Genomic and structural basis for evolution of tropane alkaloid biosynthesis.</title>
        <authorList>
            <person name="Wanga Y.-J."/>
            <person name="Taina T."/>
            <person name="Yua J.-Y."/>
            <person name="Lia J."/>
            <person name="Xua B."/>
            <person name="Chenc J."/>
            <person name="D'Auriad J.C."/>
            <person name="Huanga J.-P."/>
            <person name="Huanga S.-X."/>
        </authorList>
    </citation>
    <scope>NUCLEOTIDE SEQUENCE [LARGE SCALE GENOMIC DNA]</scope>
    <source>
        <strain evidence="3">cv. KIB-2019</strain>
    </source>
</reference>
<feature type="chain" id="PRO_5040276877" description="Secreted protein" evidence="1">
    <location>
        <begin position="16"/>
        <end position="69"/>
    </location>
</feature>
<accession>A0A9Q1MZ44</accession>